<evidence type="ECO:0000256" key="2">
    <source>
        <dbReference type="SAM" id="Phobius"/>
    </source>
</evidence>
<evidence type="ECO:0000313" key="4">
    <source>
        <dbReference type="Proteomes" id="UP000638849"/>
    </source>
</evidence>
<feature type="transmembrane region" description="Helical" evidence="2">
    <location>
        <begin position="33"/>
        <end position="56"/>
    </location>
</feature>
<gene>
    <name evidence="3" type="ORF">JBF12_25005</name>
</gene>
<feature type="non-terminal residue" evidence="3">
    <location>
        <position position="1"/>
    </location>
</feature>
<keyword evidence="4" id="KW-1185">Reference proteome</keyword>
<feature type="region of interest" description="Disordered" evidence="1">
    <location>
        <begin position="62"/>
        <end position="82"/>
    </location>
</feature>
<comment type="caution">
    <text evidence="3">The sequence shown here is derived from an EMBL/GenBank/DDBJ whole genome shotgun (WGS) entry which is preliminary data.</text>
</comment>
<dbReference type="Proteomes" id="UP000638849">
    <property type="component" value="Unassembled WGS sequence"/>
</dbReference>
<dbReference type="EMBL" id="JAEEAQ010000263">
    <property type="protein sequence ID" value="MBI0316182.1"/>
    <property type="molecule type" value="Genomic_DNA"/>
</dbReference>
<evidence type="ECO:0000256" key="1">
    <source>
        <dbReference type="SAM" id="MobiDB-lite"/>
    </source>
</evidence>
<evidence type="ECO:0000313" key="3">
    <source>
        <dbReference type="EMBL" id="MBI0316182.1"/>
    </source>
</evidence>
<keyword evidence="2" id="KW-1133">Transmembrane helix</keyword>
<name>A0ABS0RFJ1_9ACTN</name>
<keyword evidence="2" id="KW-0472">Membrane</keyword>
<proteinExistence type="predicted"/>
<dbReference type="RefSeq" id="WP_369010964.1">
    <property type="nucleotide sequence ID" value="NZ_JAEEAQ010000263.1"/>
</dbReference>
<organism evidence="3 4">
    <name type="scientific">Streptomyces javensis</name>
    <dbReference type="NCBI Taxonomy" id="114698"/>
    <lineage>
        <taxon>Bacteria</taxon>
        <taxon>Bacillati</taxon>
        <taxon>Actinomycetota</taxon>
        <taxon>Actinomycetes</taxon>
        <taxon>Kitasatosporales</taxon>
        <taxon>Streptomycetaceae</taxon>
        <taxon>Streptomyces</taxon>
        <taxon>Streptomyces violaceusniger group</taxon>
    </lineage>
</organism>
<accession>A0ABS0RFJ1</accession>
<keyword evidence="2" id="KW-0812">Transmembrane</keyword>
<protein>
    <submittedName>
        <fullName evidence="3">Uncharacterized protein</fullName>
    </submittedName>
</protein>
<sequence>ATALGLAVLPIVGLVLGGLMGSDPLHVLLHTPAGLSCLLVGGLLEWAGLVWTGRMVRAAREPGRRRGAPHLGRGPVGRRGGR</sequence>
<reference evidence="3 4" key="1">
    <citation type="submission" date="2020-12" db="EMBL/GenBank/DDBJ databases">
        <authorList>
            <person name="Kusuma A.B."/>
            <person name="Nouioui I."/>
            <person name="Goodfellow M."/>
        </authorList>
    </citation>
    <scope>NUCLEOTIDE SEQUENCE [LARGE SCALE GENOMIC DNA]</scope>
    <source>
        <strain evidence="3 4">DSM 41764</strain>
    </source>
</reference>